<evidence type="ECO:0000313" key="2">
    <source>
        <dbReference type="EMBL" id="GFT45772.1"/>
    </source>
</evidence>
<organism evidence="2 4">
    <name type="scientific">Nephila pilipes</name>
    <name type="common">Giant wood spider</name>
    <name type="synonym">Nephila maculata</name>
    <dbReference type="NCBI Taxonomy" id="299642"/>
    <lineage>
        <taxon>Eukaryota</taxon>
        <taxon>Metazoa</taxon>
        <taxon>Ecdysozoa</taxon>
        <taxon>Arthropoda</taxon>
        <taxon>Chelicerata</taxon>
        <taxon>Arachnida</taxon>
        <taxon>Araneae</taxon>
        <taxon>Araneomorphae</taxon>
        <taxon>Entelegynae</taxon>
        <taxon>Araneoidea</taxon>
        <taxon>Nephilidae</taxon>
        <taxon>Nephila</taxon>
    </lineage>
</organism>
<protein>
    <submittedName>
        <fullName evidence="2">Uncharacterized protein</fullName>
    </submittedName>
</protein>
<gene>
    <name evidence="3" type="ORF">NPIL_127701</name>
    <name evidence="2" type="ORF">NPIL_641991</name>
</gene>
<evidence type="ECO:0000313" key="3">
    <source>
        <dbReference type="EMBL" id="GFU14430.1"/>
    </source>
</evidence>
<dbReference type="AlphaFoldDB" id="A0A8X6P1C4"/>
<dbReference type="EMBL" id="BMAW01110974">
    <property type="protein sequence ID" value="GFT45772.1"/>
    <property type="molecule type" value="Genomic_DNA"/>
</dbReference>
<dbReference type="Proteomes" id="UP000887013">
    <property type="component" value="Unassembled WGS sequence"/>
</dbReference>
<dbReference type="EMBL" id="BMAW01125874">
    <property type="protein sequence ID" value="GFU14430.1"/>
    <property type="molecule type" value="Genomic_DNA"/>
</dbReference>
<evidence type="ECO:0000313" key="4">
    <source>
        <dbReference type="Proteomes" id="UP000887013"/>
    </source>
</evidence>
<evidence type="ECO:0000256" key="1">
    <source>
        <dbReference type="SAM" id="MobiDB-lite"/>
    </source>
</evidence>
<reference evidence="2" key="1">
    <citation type="submission" date="2020-08" db="EMBL/GenBank/DDBJ databases">
        <title>Multicomponent nature underlies the extraordinary mechanical properties of spider dragline silk.</title>
        <authorList>
            <person name="Kono N."/>
            <person name="Nakamura H."/>
            <person name="Mori M."/>
            <person name="Yoshida Y."/>
            <person name="Ohtoshi R."/>
            <person name="Malay A.D."/>
            <person name="Moran D.A.P."/>
            <person name="Tomita M."/>
            <person name="Numata K."/>
            <person name="Arakawa K."/>
        </authorList>
    </citation>
    <scope>NUCLEOTIDE SEQUENCE</scope>
</reference>
<proteinExistence type="predicted"/>
<feature type="region of interest" description="Disordered" evidence="1">
    <location>
        <begin position="1"/>
        <end position="35"/>
    </location>
</feature>
<keyword evidence="4" id="KW-1185">Reference proteome</keyword>
<comment type="caution">
    <text evidence="2">The sequence shown here is derived from an EMBL/GenBank/DDBJ whole genome shotgun (WGS) entry which is preliminary data.</text>
</comment>
<feature type="compositionally biased region" description="Polar residues" evidence="1">
    <location>
        <begin position="10"/>
        <end position="35"/>
    </location>
</feature>
<name>A0A8X6P1C4_NEPPI</name>
<sequence>MDKTYVKYNPNVNDMNTTTATSQSQNFEGHSATSSEQPLVVHSPLNWEYGMTRWRYLTVARTKDFPSECFYCNPAFGYRTPPPGSSGVLGGEAKNILRILNLYSVGQARTTSEKLPKNDRIKFLEEIWV</sequence>
<accession>A0A8X6P1C4</accession>